<sequence>MTSDKKNIDLYRLMKLILSDRKKIIVYCLTGAIVGTVIAFSIPKIYKTGVMLAPESSGAGLGSGLSSMASLVGLNKNILSGDDAIFPEIYPDLMQSTDFVVSLFPVKVKSADGNINTTYYDYMEKKQKISWWNYPKVWVIELVKKIKGESGGGKKKIDPFRLTKDQADIASNISGNIECNVDKKTSVISIVVTDQDPLISATMADSVKARLQVFITRYRTNKARNDLVYMERLFDETKNDYIKARRKYAEFSDSNQDVILQTVKAKEEELENEMQLRYNIYTQVAEQLQLAKAKVQERTPAFTVVQSATVPVKHSNRPKIFTLAIYTMLAFLIRVSMLVYRNRETIF</sequence>
<dbReference type="PANTHER" id="PTHR32309">
    <property type="entry name" value="TYROSINE-PROTEIN KINASE"/>
    <property type="match status" value="1"/>
</dbReference>
<dbReference type="RefSeq" id="WP_172343888.1">
    <property type="nucleotide sequence ID" value="NZ_CATEIB010000037.1"/>
</dbReference>
<keyword evidence="3" id="KW-1185">Reference proteome</keyword>
<evidence type="ECO:0000313" key="3">
    <source>
        <dbReference type="Proteomes" id="UP000820977"/>
    </source>
</evidence>
<feature type="transmembrane region" description="Helical" evidence="1">
    <location>
        <begin position="24"/>
        <end position="42"/>
    </location>
</feature>
<reference evidence="2 3" key="1">
    <citation type="submission" date="2020-05" db="EMBL/GenBank/DDBJ databases">
        <title>Distinct polysaccharide utilization as determinants for interspecies competition between intestinal Prevotella spp.</title>
        <authorList>
            <person name="Galvez E.J.C."/>
            <person name="Iljazovic A."/>
            <person name="Strowig T."/>
        </authorList>
    </citation>
    <scope>NUCLEOTIDE SEQUENCE [LARGE SCALE GENOMIC DNA]</scope>
    <source>
        <strain evidence="2 3">PCHR</strain>
    </source>
</reference>
<dbReference type="EMBL" id="JABKKJ010000002">
    <property type="protein sequence ID" value="NPE24394.1"/>
    <property type="molecule type" value="Genomic_DNA"/>
</dbReference>
<evidence type="ECO:0000313" key="2">
    <source>
        <dbReference type="EMBL" id="NPE24394.1"/>
    </source>
</evidence>
<dbReference type="InterPro" id="IPR050445">
    <property type="entry name" value="Bact_polysacc_biosynth/exp"/>
</dbReference>
<organism evidence="2 3">
    <name type="scientific">Xylanibacter caecicola</name>
    <dbReference type="NCBI Taxonomy" id="2736294"/>
    <lineage>
        <taxon>Bacteria</taxon>
        <taxon>Pseudomonadati</taxon>
        <taxon>Bacteroidota</taxon>
        <taxon>Bacteroidia</taxon>
        <taxon>Bacteroidales</taxon>
        <taxon>Prevotellaceae</taxon>
        <taxon>Xylanibacter</taxon>
    </lineage>
</organism>
<proteinExistence type="predicted"/>
<keyword evidence="1" id="KW-0812">Transmembrane</keyword>
<keyword evidence="1" id="KW-0472">Membrane</keyword>
<comment type="caution">
    <text evidence="2">The sequence shown here is derived from an EMBL/GenBank/DDBJ whole genome shotgun (WGS) entry which is preliminary data.</text>
</comment>
<feature type="transmembrane region" description="Helical" evidence="1">
    <location>
        <begin position="320"/>
        <end position="340"/>
    </location>
</feature>
<protein>
    <submittedName>
        <fullName evidence="2">Chain-length determining protein</fullName>
    </submittedName>
</protein>
<name>A0ABX2B2T7_9BACT</name>
<dbReference type="Proteomes" id="UP000820977">
    <property type="component" value="Unassembled WGS sequence"/>
</dbReference>
<accession>A0ABX2B2T7</accession>
<dbReference type="PANTHER" id="PTHR32309:SF13">
    <property type="entry name" value="FERRIC ENTEROBACTIN TRANSPORT PROTEIN FEPE"/>
    <property type="match status" value="1"/>
</dbReference>
<evidence type="ECO:0000256" key="1">
    <source>
        <dbReference type="SAM" id="Phobius"/>
    </source>
</evidence>
<gene>
    <name evidence="2" type="ORF">HPS54_02465</name>
</gene>
<keyword evidence="1" id="KW-1133">Transmembrane helix</keyword>